<accession>A0A7D5FMZ5</accession>
<dbReference type="EMBL" id="MT497017">
    <property type="protein sequence ID" value="QLF85247.1"/>
    <property type="molecule type" value="Genomic_DNA"/>
</dbReference>
<organism evidence="1 2">
    <name type="scientific">Flavobacterium phage vB_FspP_elemoA_7-9A</name>
    <dbReference type="NCBI Taxonomy" id="2743781"/>
    <lineage>
        <taxon>Viruses</taxon>
        <taxon>Duplodnaviria</taxon>
        <taxon>Heunggongvirae</taxon>
        <taxon>Uroviricota</taxon>
        <taxon>Caudoviricetes</taxon>
        <taxon>Elemovirus</taxon>
        <taxon>Elemovirus elemoA</taxon>
    </lineage>
</organism>
<sequence length="30" mass="3515">MGGGIVPTTDHTNYNTLMYLKSVKYFIMRY</sequence>
<reference evidence="1 2" key="1">
    <citation type="submission" date="2020-05" db="EMBL/GenBank/DDBJ databases">
        <title>Genomics and ecology of novel Flavobacterium phages from the Baltic Sea.</title>
        <authorList>
            <person name="Hoetzinger M."/>
            <person name="Nilsson E."/>
            <person name="Holmfeldt K."/>
        </authorList>
    </citation>
    <scope>NUCLEOTIDE SEQUENCE [LARGE SCALE GENOMIC DNA]</scope>
</reference>
<protein>
    <submittedName>
        <fullName evidence="1">Uncharacterized protein</fullName>
    </submittedName>
</protein>
<proteinExistence type="predicted"/>
<evidence type="ECO:0000313" key="1">
    <source>
        <dbReference type="EMBL" id="QLF85247.1"/>
    </source>
</evidence>
<dbReference type="Proteomes" id="UP000510645">
    <property type="component" value="Segment"/>
</dbReference>
<evidence type="ECO:0000313" key="2">
    <source>
        <dbReference type="Proteomes" id="UP000510645"/>
    </source>
</evidence>
<name>A0A7D5FMZ5_9CAUD</name>
<keyword evidence="2" id="KW-1185">Reference proteome</keyword>
<gene>
    <name evidence="1" type="ORF">elemo79Aphanotate_53</name>
</gene>